<sequence>MANLKFAKKRKDENPLSEEKWKILICDDEISVHSITKTVLNDFTFKHKKLEFLSAYSAKEALEILKNEDDIAVVLLDVVMETDHAGLDLVKIIREELNNKLIRIVLRTGQPGSAPEKEVIQKYDINDYKEKTELTDIKLFTTMISAIRSYKDLSAIHKSKKGLEKIIDATKNIYETNSLKLFASGVLSQIISILKLNGHSFLINADGFSLEKEDKDINLLATTGSFSNKNIEEILTPQIKELINEAIEKKESIFLEDKYIGYIQTENNKQNIIYINGFNKLNKLDKNLINIFSNNVSSAFNNLYLNKEIIDTQKELIETLGETVERRSKEASHHVRRVANISYELAIKYGLNEEEAILIRNASPMHDVGKIGIPDSILLKPEKLTEDEMKIMKTHAQIGRDILAHSKKDVLQAASIIAYEHHEKWDGSGYPNSLKGEEIHIYGRITALADVFDALLHKRCYKEPWSLENTINLINEQKGKHFDPKLVEILFENIEVFKKIEGLE</sequence>
<dbReference type="InterPro" id="IPR021800">
    <property type="entry name" value="DUF3369"/>
</dbReference>
<dbReference type="Pfam" id="PF13487">
    <property type="entry name" value="HD_5"/>
    <property type="match status" value="1"/>
</dbReference>
<dbReference type="Gene3D" id="1.10.3210.10">
    <property type="entry name" value="Hypothetical protein af1432"/>
    <property type="match status" value="1"/>
</dbReference>
<dbReference type="SUPFAM" id="SSF109604">
    <property type="entry name" value="HD-domain/PDEase-like"/>
    <property type="match status" value="1"/>
</dbReference>
<gene>
    <name evidence="4" type="ORF">NJU99_09115</name>
</gene>
<evidence type="ECO:0000256" key="1">
    <source>
        <dbReference type="PROSITE-ProRule" id="PRU00169"/>
    </source>
</evidence>
<dbReference type="SMART" id="SM00448">
    <property type="entry name" value="REC"/>
    <property type="match status" value="1"/>
</dbReference>
<evidence type="ECO:0000259" key="3">
    <source>
        <dbReference type="PROSITE" id="PS51832"/>
    </source>
</evidence>
<dbReference type="EMBL" id="CP100595">
    <property type="protein sequence ID" value="UTJ05426.1"/>
    <property type="molecule type" value="Genomic_DNA"/>
</dbReference>
<evidence type="ECO:0000313" key="4">
    <source>
        <dbReference type="EMBL" id="UTJ05426.1"/>
    </source>
</evidence>
<dbReference type="Gene3D" id="3.40.50.2300">
    <property type="match status" value="1"/>
</dbReference>
<dbReference type="InterPro" id="IPR037522">
    <property type="entry name" value="HD_GYP_dom"/>
</dbReference>
<dbReference type="PROSITE" id="PS50110">
    <property type="entry name" value="RESPONSE_REGULATORY"/>
    <property type="match status" value="1"/>
</dbReference>
<dbReference type="Pfam" id="PF00072">
    <property type="entry name" value="Response_reg"/>
    <property type="match status" value="1"/>
</dbReference>
<dbReference type="PROSITE" id="PS51832">
    <property type="entry name" value="HD_GYP"/>
    <property type="match status" value="1"/>
</dbReference>
<feature type="domain" description="HD-GYP" evidence="3">
    <location>
        <begin position="309"/>
        <end position="504"/>
    </location>
</feature>
<dbReference type="InterPro" id="IPR011006">
    <property type="entry name" value="CheY-like_superfamily"/>
</dbReference>
<dbReference type="CDD" id="cd00077">
    <property type="entry name" value="HDc"/>
    <property type="match status" value="1"/>
</dbReference>
<keyword evidence="5" id="KW-1185">Reference proteome</keyword>
<dbReference type="RefSeq" id="WP_254575607.1">
    <property type="nucleotide sequence ID" value="NZ_CP100595.1"/>
</dbReference>
<proteinExistence type="predicted"/>
<accession>A0ABY5E3W1</accession>
<organism evidence="4 5">
    <name type="scientific">Arcobacter roscoffensis</name>
    <dbReference type="NCBI Taxonomy" id="2961520"/>
    <lineage>
        <taxon>Bacteria</taxon>
        <taxon>Pseudomonadati</taxon>
        <taxon>Campylobacterota</taxon>
        <taxon>Epsilonproteobacteria</taxon>
        <taxon>Campylobacterales</taxon>
        <taxon>Arcobacteraceae</taxon>
        <taxon>Arcobacter</taxon>
    </lineage>
</organism>
<evidence type="ECO:0000259" key="2">
    <source>
        <dbReference type="PROSITE" id="PS50110"/>
    </source>
</evidence>
<dbReference type="SUPFAM" id="SSF52172">
    <property type="entry name" value="CheY-like"/>
    <property type="match status" value="1"/>
</dbReference>
<dbReference type="SMART" id="SM00471">
    <property type="entry name" value="HDc"/>
    <property type="match status" value="1"/>
</dbReference>
<dbReference type="InterPro" id="IPR003607">
    <property type="entry name" value="HD/PDEase_dom"/>
</dbReference>
<dbReference type="Proteomes" id="UP001060012">
    <property type="component" value="Chromosome"/>
</dbReference>
<keyword evidence="1" id="KW-0597">Phosphoprotein</keyword>
<dbReference type="InterPro" id="IPR001789">
    <property type="entry name" value="Sig_transdc_resp-reg_receiver"/>
</dbReference>
<feature type="domain" description="Response regulatory" evidence="2">
    <location>
        <begin position="22"/>
        <end position="146"/>
    </location>
</feature>
<dbReference type="Pfam" id="PF11849">
    <property type="entry name" value="DUF3369"/>
    <property type="match status" value="1"/>
</dbReference>
<name>A0ABY5E3W1_9BACT</name>
<feature type="modified residue" description="4-aspartylphosphate" evidence="1">
    <location>
        <position position="77"/>
    </location>
</feature>
<reference evidence="4" key="1">
    <citation type="submission" date="2022-07" db="EMBL/GenBank/DDBJ databases">
        <title>Arcobacter roscoffensis sp. nov., a marine bacterium isolated from coastal seawater collected from Roscoff, France.</title>
        <authorList>
            <person name="Pascual J."/>
            <person name="Lepeaux C."/>
            <person name="Methner A."/>
            <person name="Overmann J."/>
        </authorList>
    </citation>
    <scope>NUCLEOTIDE SEQUENCE</scope>
    <source>
        <strain evidence="4">ARW1-2F2</strain>
    </source>
</reference>
<protein>
    <submittedName>
        <fullName evidence="4">DUF3369 domain-containing protein</fullName>
    </submittedName>
</protein>
<evidence type="ECO:0000313" key="5">
    <source>
        <dbReference type="Proteomes" id="UP001060012"/>
    </source>
</evidence>
<dbReference type="PANTHER" id="PTHR45228">
    <property type="entry name" value="CYCLIC DI-GMP PHOSPHODIESTERASE TM_0186-RELATED"/>
    <property type="match status" value="1"/>
</dbReference>
<dbReference type="PANTHER" id="PTHR45228:SF9">
    <property type="entry name" value="3'3'-CGAMP-SPECIFIC PHOSPHODIESTERASE 2"/>
    <property type="match status" value="1"/>
</dbReference>
<dbReference type="InterPro" id="IPR052020">
    <property type="entry name" value="Cyclic_di-GMP/3'3'-cGAMP_PDE"/>
</dbReference>